<dbReference type="SMART" id="SM00387">
    <property type="entry name" value="HATPase_c"/>
    <property type="match status" value="1"/>
</dbReference>
<dbReference type="GO" id="GO:0016036">
    <property type="term" value="P:cellular response to phosphate starvation"/>
    <property type="evidence" value="ECO:0007669"/>
    <property type="project" value="TreeGrafter"/>
</dbReference>
<evidence type="ECO:0000256" key="5">
    <source>
        <dbReference type="ARBA" id="ARBA00022679"/>
    </source>
</evidence>
<dbReference type="CDD" id="cd00082">
    <property type="entry name" value="HisKA"/>
    <property type="match status" value="1"/>
</dbReference>
<dbReference type="FunFam" id="3.30.565.10:FF:000006">
    <property type="entry name" value="Sensor histidine kinase WalK"/>
    <property type="match status" value="1"/>
</dbReference>
<evidence type="ECO:0000256" key="6">
    <source>
        <dbReference type="ARBA" id="ARBA00022777"/>
    </source>
</evidence>
<dbReference type="InterPro" id="IPR036890">
    <property type="entry name" value="HATPase_C_sf"/>
</dbReference>
<dbReference type="InterPro" id="IPR050351">
    <property type="entry name" value="BphY/WalK/GraS-like"/>
</dbReference>
<dbReference type="InterPro" id="IPR005467">
    <property type="entry name" value="His_kinase_dom"/>
</dbReference>
<dbReference type="PROSITE" id="PS50109">
    <property type="entry name" value="HIS_KIN"/>
    <property type="match status" value="1"/>
</dbReference>
<dbReference type="GO" id="GO:0004721">
    <property type="term" value="F:phosphoprotein phosphatase activity"/>
    <property type="evidence" value="ECO:0007669"/>
    <property type="project" value="TreeGrafter"/>
</dbReference>
<reference evidence="11 12" key="1">
    <citation type="submission" date="2019-08" db="EMBL/GenBank/DDBJ databases">
        <title>In-depth cultivation of the pig gut microbiome towards novel bacterial diversity and tailored functional studies.</title>
        <authorList>
            <person name="Wylensek D."/>
            <person name="Hitch T.C.A."/>
            <person name="Clavel T."/>
        </authorList>
    </citation>
    <scope>NUCLEOTIDE SEQUENCE [LARGE SCALE GENOMIC DNA]</scope>
    <source>
        <strain evidence="11 12">LKV-178-WT-2G</strain>
    </source>
</reference>
<protein>
    <recommendedName>
        <fullName evidence="3">histidine kinase</fullName>
        <ecNumber evidence="3">2.7.13.3</ecNumber>
    </recommendedName>
</protein>
<dbReference type="PRINTS" id="PR00344">
    <property type="entry name" value="BCTRLSENSOR"/>
</dbReference>
<evidence type="ECO:0000256" key="9">
    <source>
        <dbReference type="SAM" id="Phobius"/>
    </source>
</evidence>
<dbReference type="Gene3D" id="1.10.287.130">
    <property type="match status" value="1"/>
</dbReference>
<comment type="caution">
    <text evidence="11">The sequence shown here is derived from an EMBL/GenBank/DDBJ whole genome shotgun (WGS) entry which is preliminary data.</text>
</comment>
<keyword evidence="9" id="KW-1133">Transmembrane helix</keyword>
<evidence type="ECO:0000256" key="1">
    <source>
        <dbReference type="ARBA" id="ARBA00000085"/>
    </source>
</evidence>
<feature type="transmembrane region" description="Helical" evidence="9">
    <location>
        <begin position="152"/>
        <end position="177"/>
    </location>
</feature>
<keyword evidence="9" id="KW-0812">Transmembrane</keyword>
<keyword evidence="4" id="KW-0597">Phosphoprotein</keyword>
<feature type="transmembrane region" description="Helical" evidence="9">
    <location>
        <begin position="9"/>
        <end position="32"/>
    </location>
</feature>
<dbReference type="Pfam" id="PF00512">
    <property type="entry name" value="HisKA"/>
    <property type="match status" value="1"/>
</dbReference>
<sequence>MKQKINSRLLIIALIAIFSTTIGIIYVCYNSFETQIQKDLKIHGEIIQETGVLQSYYANGNVDEIPDLFKDLKNENVRVTWIDKDGTVLYDNDLDVNQLKNHLDRPEIQQALSEGVGQSTRQSDSLKMNTYYYAIRLEDGTVLRVSIMAKTIISVFISTIPYIVLSILLILMVCFVLSHYLTRQLLEPIDTMAENLEDSIGLDPGYKELIPFANKIRSQHEKIIMAAKSRQDFTANVSHELKTPLTAISGYAELIENKMVPANQEVYFAKQIRENANRLLNLINDIIRLSELDHTKIHSDFVSLHLLEEAKEVCSTLQINAQKKNVSLVCYGSDEVILSNKELLKELISNLVQNAIQYNNENGKVVVHIYNENGAVLSVKDNGIGIPKNVQNRVFERFYRVDKSRSRQTGGTGLGLAIVKHIVEIHDAHIELISEEGKGCEIIVRF</sequence>
<dbReference type="CDD" id="cd00075">
    <property type="entry name" value="HATPase"/>
    <property type="match status" value="1"/>
</dbReference>
<evidence type="ECO:0000259" key="10">
    <source>
        <dbReference type="PROSITE" id="PS50109"/>
    </source>
</evidence>
<dbReference type="Gene3D" id="3.30.565.10">
    <property type="entry name" value="Histidine kinase-like ATPase, C-terminal domain"/>
    <property type="match status" value="1"/>
</dbReference>
<dbReference type="GO" id="GO:0005886">
    <property type="term" value="C:plasma membrane"/>
    <property type="evidence" value="ECO:0007669"/>
    <property type="project" value="TreeGrafter"/>
</dbReference>
<dbReference type="EMBL" id="VUMM01000003">
    <property type="protein sequence ID" value="MSS01102.1"/>
    <property type="molecule type" value="Genomic_DNA"/>
</dbReference>
<dbReference type="InterPro" id="IPR003661">
    <property type="entry name" value="HisK_dim/P_dom"/>
</dbReference>
<name>A0A7X2N297_9FIRM</name>
<evidence type="ECO:0000313" key="11">
    <source>
        <dbReference type="EMBL" id="MSS01102.1"/>
    </source>
</evidence>
<dbReference type="GO" id="GO:0000155">
    <property type="term" value="F:phosphorelay sensor kinase activity"/>
    <property type="evidence" value="ECO:0007669"/>
    <property type="project" value="InterPro"/>
</dbReference>
<keyword evidence="12" id="KW-1185">Reference proteome</keyword>
<proteinExistence type="predicted"/>
<dbReference type="EC" id="2.7.13.3" evidence="3"/>
<dbReference type="PANTHER" id="PTHR45453">
    <property type="entry name" value="PHOSPHATE REGULON SENSOR PROTEIN PHOR"/>
    <property type="match status" value="1"/>
</dbReference>
<keyword evidence="6 11" id="KW-0418">Kinase</keyword>
<evidence type="ECO:0000256" key="7">
    <source>
        <dbReference type="ARBA" id="ARBA00023012"/>
    </source>
</evidence>
<comment type="catalytic activity">
    <reaction evidence="1">
        <text>ATP + protein L-histidine = ADP + protein N-phospho-L-histidine.</text>
        <dbReference type="EC" id="2.7.13.3"/>
    </reaction>
</comment>
<dbReference type="InterPro" id="IPR004358">
    <property type="entry name" value="Sig_transdc_His_kin-like_C"/>
</dbReference>
<evidence type="ECO:0000256" key="8">
    <source>
        <dbReference type="ARBA" id="ARBA00023136"/>
    </source>
</evidence>
<keyword evidence="5" id="KW-0808">Transferase</keyword>
<accession>A0A7X2N297</accession>
<dbReference type="Proteomes" id="UP000470082">
    <property type="component" value="Unassembled WGS sequence"/>
</dbReference>
<evidence type="ECO:0000256" key="4">
    <source>
        <dbReference type="ARBA" id="ARBA00022553"/>
    </source>
</evidence>
<evidence type="ECO:0000256" key="3">
    <source>
        <dbReference type="ARBA" id="ARBA00012438"/>
    </source>
</evidence>
<dbReference type="InterPro" id="IPR036097">
    <property type="entry name" value="HisK_dim/P_sf"/>
</dbReference>
<dbReference type="SUPFAM" id="SSF55874">
    <property type="entry name" value="ATPase domain of HSP90 chaperone/DNA topoisomerase II/histidine kinase"/>
    <property type="match status" value="1"/>
</dbReference>
<keyword evidence="8 9" id="KW-0472">Membrane</keyword>
<dbReference type="Pfam" id="PF16736">
    <property type="entry name" value="sCache_like"/>
    <property type="match status" value="1"/>
</dbReference>
<dbReference type="InterPro" id="IPR031967">
    <property type="entry name" value="PhoR_single_Cache-like_dom"/>
</dbReference>
<evidence type="ECO:0000313" key="12">
    <source>
        <dbReference type="Proteomes" id="UP000470082"/>
    </source>
</evidence>
<dbReference type="InterPro" id="IPR003594">
    <property type="entry name" value="HATPase_dom"/>
</dbReference>
<dbReference type="RefSeq" id="WP_154459563.1">
    <property type="nucleotide sequence ID" value="NZ_JAQYTQ010000020.1"/>
</dbReference>
<keyword evidence="7" id="KW-0902">Two-component regulatory system</keyword>
<dbReference type="SMART" id="SM00388">
    <property type="entry name" value="HisKA"/>
    <property type="match status" value="1"/>
</dbReference>
<dbReference type="SUPFAM" id="SSF47384">
    <property type="entry name" value="Homodimeric domain of signal transducing histidine kinase"/>
    <property type="match status" value="1"/>
</dbReference>
<dbReference type="FunFam" id="1.10.287.130:FF:000001">
    <property type="entry name" value="Two-component sensor histidine kinase"/>
    <property type="match status" value="1"/>
</dbReference>
<comment type="subcellular location">
    <subcellularLocation>
        <location evidence="2">Membrane</location>
    </subcellularLocation>
</comment>
<evidence type="ECO:0000256" key="2">
    <source>
        <dbReference type="ARBA" id="ARBA00004370"/>
    </source>
</evidence>
<organism evidence="11 12">
    <name type="scientific">Floccifex porci</name>
    <dbReference type="NCBI Taxonomy" id="2606629"/>
    <lineage>
        <taxon>Bacteria</taxon>
        <taxon>Bacillati</taxon>
        <taxon>Bacillota</taxon>
        <taxon>Erysipelotrichia</taxon>
        <taxon>Erysipelotrichales</taxon>
        <taxon>Erysipelotrichaceae</taxon>
        <taxon>Floccifex</taxon>
    </lineage>
</organism>
<dbReference type="AlphaFoldDB" id="A0A7X2N297"/>
<dbReference type="Pfam" id="PF02518">
    <property type="entry name" value="HATPase_c"/>
    <property type="match status" value="1"/>
</dbReference>
<dbReference type="PANTHER" id="PTHR45453:SF1">
    <property type="entry name" value="PHOSPHATE REGULON SENSOR PROTEIN PHOR"/>
    <property type="match status" value="1"/>
</dbReference>
<feature type="domain" description="Histidine kinase" evidence="10">
    <location>
        <begin position="236"/>
        <end position="446"/>
    </location>
</feature>
<gene>
    <name evidence="11" type="ORF">FYJ50_03070</name>
</gene>